<dbReference type="EMBL" id="RYZS01000001">
    <property type="protein sequence ID" value="RVU94986.1"/>
    <property type="molecule type" value="Genomic_DNA"/>
</dbReference>
<sequence>MIIEKQNVVEFRKDKIAASKKTQEMISRSELARRWGYSIGTIKRYTDRSFDPLPMEKTAPTRPGTKEVCRIPFELAMEWKERNTSRNYEVRV</sequence>
<dbReference type="AlphaFoldDB" id="A0A437UN09"/>
<proteinExistence type="predicted"/>
<comment type="caution">
    <text evidence="1">The sequence shown here is derived from an EMBL/GenBank/DDBJ whole genome shotgun (WGS) entry which is preliminary data.</text>
</comment>
<dbReference type="Proteomes" id="UP000288388">
    <property type="component" value="Unassembled WGS sequence"/>
</dbReference>
<name>A0A437UN09_ENTAV</name>
<dbReference type="RefSeq" id="WP_070504299.1">
    <property type="nucleotide sequence ID" value="NZ_CP034169.1"/>
</dbReference>
<gene>
    <name evidence="1" type="ORF">EK398_09020</name>
</gene>
<evidence type="ECO:0000313" key="2">
    <source>
        <dbReference type="Proteomes" id="UP000288388"/>
    </source>
</evidence>
<organism evidence="1 2">
    <name type="scientific">Enterococcus avium</name>
    <name type="common">Streptococcus avium</name>
    <dbReference type="NCBI Taxonomy" id="33945"/>
    <lineage>
        <taxon>Bacteria</taxon>
        <taxon>Bacillati</taxon>
        <taxon>Bacillota</taxon>
        <taxon>Bacilli</taxon>
        <taxon>Lactobacillales</taxon>
        <taxon>Enterococcaceae</taxon>
        <taxon>Enterococcus</taxon>
    </lineage>
</organism>
<protein>
    <submittedName>
        <fullName evidence="1">Uncharacterized protein</fullName>
    </submittedName>
</protein>
<accession>A0A437UN09</accession>
<evidence type="ECO:0000313" key="1">
    <source>
        <dbReference type="EMBL" id="RVU94986.1"/>
    </source>
</evidence>
<reference evidence="1 2" key="1">
    <citation type="submission" date="2018-12" db="EMBL/GenBank/DDBJ databases">
        <title>A novel vanA-carrying plasmid in a clinical isolate of Enterococcus avium.</title>
        <authorList>
            <person name="Bernasconi O.J."/>
            <person name="Luzzaro F."/>
            <person name="Endimiani A."/>
        </authorList>
    </citation>
    <scope>NUCLEOTIDE SEQUENCE [LARGE SCALE GENOMIC DNA]</scope>
    <source>
        <strain evidence="1 2">LC0559/18</strain>
    </source>
</reference>